<proteinExistence type="predicted"/>
<dbReference type="EC" id="2.7.7.65" evidence="3"/>
<dbReference type="InterPro" id="IPR050469">
    <property type="entry name" value="Diguanylate_Cyclase"/>
</dbReference>
<dbReference type="SMART" id="SM00267">
    <property type="entry name" value="GGDEF"/>
    <property type="match status" value="1"/>
</dbReference>
<dbReference type="EMBL" id="CABHNA010000079">
    <property type="protein sequence ID" value="VUX18042.1"/>
    <property type="molecule type" value="Genomic_DNA"/>
</dbReference>
<dbReference type="GO" id="GO:1902201">
    <property type="term" value="P:negative regulation of bacterial-type flagellum-dependent cell motility"/>
    <property type="evidence" value="ECO:0007669"/>
    <property type="project" value="TreeGrafter"/>
</dbReference>
<dbReference type="InterPro" id="IPR029787">
    <property type="entry name" value="Nucleotide_cyclase"/>
</dbReference>
<dbReference type="Proteomes" id="UP000363661">
    <property type="component" value="Unassembled WGS sequence"/>
</dbReference>
<dbReference type="InterPro" id="IPR000160">
    <property type="entry name" value="GGDEF_dom"/>
</dbReference>
<dbReference type="PANTHER" id="PTHR45138:SF9">
    <property type="entry name" value="DIGUANYLATE CYCLASE DGCM-RELATED"/>
    <property type="match status" value="1"/>
</dbReference>
<dbReference type="GO" id="GO:0043709">
    <property type="term" value="P:cell adhesion involved in single-species biofilm formation"/>
    <property type="evidence" value="ECO:0007669"/>
    <property type="project" value="TreeGrafter"/>
</dbReference>
<dbReference type="PROSITE" id="PS50885">
    <property type="entry name" value="HAMP"/>
    <property type="match status" value="1"/>
</dbReference>
<dbReference type="RefSeq" id="WP_144367636.1">
    <property type="nucleotide sequence ID" value="NZ_CABHNA010000079.1"/>
</dbReference>
<organism evidence="3 4">
    <name type="scientific">[Ruminococcus] torques</name>
    <dbReference type="NCBI Taxonomy" id="33039"/>
    <lineage>
        <taxon>Bacteria</taxon>
        <taxon>Bacillati</taxon>
        <taxon>Bacillota</taxon>
        <taxon>Clostridia</taxon>
        <taxon>Lachnospirales</taxon>
        <taxon>Lachnospiraceae</taxon>
        <taxon>Mediterraneibacter</taxon>
    </lineage>
</organism>
<dbReference type="GO" id="GO:0005886">
    <property type="term" value="C:plasma membrane"/>
    <property type="evidence" value="ECO:0007669"/>
    <property type="project" value="TreeGrafter"/>
</dbReference>
<dbReference type="CDD" id="cd06225">
    <property type="entry name" value="HAMP"/>
    <property type="match status" value="1"/>
</dbReference>
<dbReference type="NCBIfam" id="TIGR00254">
    <property type="entry name" value="GGDEF"/>
    <property type="match status" value="1"/>
</dbReference>
<sequence length="290" mass="33842">MEEKNCEILFEYLRDIIYDSENAKLDLEQLDEPFLKLGMGLQYLDKAVKEMKHYSAELSQGNLSIEAPGRDNFLCENLKNIHANLNHLTWQAKQVAKGDYSQSVSYLGEFSEAFNTMTKQLKEREEELEEEAYRDKLTGIGNRHLFHERAETMLATGEKIVFCYCDLDHLKYVNDHFGHQEGDRYLLYFVEKVKANIRPGDLFVRLGGDEFCVVLLNCSQETMQEKFRNVHEAFSRDGSGDYPKSFSYGIIELPGGHDIVSTDEILQRADEVMYEYKRKHKEKYLKQLEK</sequence>
<feature type="domain" description="HAMP" evidence="1">
    <location>
        <begin position="79"/>
        <end position="126"/>
    </location>
</feature>
<dbReference type="Gene3D" id="6.10.340.10">
    <property type="match status" value="1"/>
</dbReference>
<keyword evidence="3" id="KW-0548">Nucleotidyltransferase</keyword>
<keyword evidence="3" id="KW-0808">Transferase</keyword>
<feature type="domain" description="GGDEF" evidence="2">
    <location>
        <begin position="158"/>
        <end position="289"/>
    </location>
</feature>
<dbReference type="PANTHER" id="PTHR45138">
    <property type="entry name" value="REGULATORY COMPONENTS OF SENSORY TRANSDUCTION SYSTEM"/>
    <property type="match status" value="1"/>
</dbReference>
<dbReference type="Pfam" id="PF00990">
    <property type="entry name" value="GGDEF"/>
    <property type="match status" value="1"/>
</dbReference>
<dbReference type="AlphaFoldDB" id="A0A564UFD1"/>
<keyword evidence="4" id="KW-1185">Reference proteome</keyword>
<reference evidence="3 4" key="1">
    <citation type="submission" date="2019-07" db="EMBL/GenBank/DDBJ databases">
        <authorList>
            <person name="Hibberd C M."/>
            <person name="Gehrig L. J."/>
            <person name="Chang H.-W."/>
            <person name="Venkatesh S."/>
        </authorList>
    </citation>
    <scope>NUCLEOTIDE SEQUENCE [LARGE SCALE GENOMIC DNA]</scope>
    <source>
        <strain evidence="3">Ruminococcus_torques_SSTS_Bg7063</strain>
    </source>
</reference>
<accession>A0A564UFD1</accession>
<evidence type="ECO:0000259" key="1">
    <source>
        <dbReference type="PROSITE" id="PS50885"/>
    </source>
</evidence>
<gene>
    <name evidence="3" type="primary">yeaP_1</name>
    <name evidence="3" type="ORF">RTSSTS7063_02378</name>
</gene>
<name>A0A564UFD1_9FIRM</name>
<evidence type="ECO:0000259" key="2">
    <source>
        <dbReference type="PROSITE" id="PS50887"/>
    </source>
</evidence>
<dbReference type="CDD" id="cd01949">
    <property type="entry name" value="GGDEF"/>
    <property type="match status" value="1"/>
</dbReference>
<dbReference type="GO" id="GO:0052621">
    <property type="term" value="F:diguanylate cyclase activity"/>
    <property type="evidence" value="ECO:0007669"/>
    <property type="project" value="UniProtKB-EC"/>
</dbReference>
<evidence type="ECO:0000313" key="3">
    <source>
        <dbReference type="EMBL" id="VUX18042.1"/>
    </source>
</evidence>
<dbReference type="InterPro" id="IPR043128">
    <property type="entry name" value="Rev_trsase/Diguanyl_cyclase"/>
</dbReference>
<evidence type="ECO:0000313" key="4">
    <source>
        <dbReference type="Proteomes" id="UP000363661"/>
    </source>
</evidence>
<dbReference type="SUPFAM" id="SSF55073">
    <property type="entry name" value="Nucleotide cyclase"/>
    <property type="match status" value="1"/>
</dbReference>
<dbReference type="PROSITE" id="PS50887">
    <property type="entry name" value="GGDEF"/>
    <property type="match status" value="1"/>
</dbReference>
<dbReference type="Gene3D" id="3.30.70.270">
    <property type="match status" value="1"/>
</dbReference>
<protein>
    <submittedName>
        <fullName evidence="3">Putative diguanylate cyclase YeaP</fullName>
        <ecNumber evidence="3">2.7.7.65</ecNumber>
    </submittedName>
</protein>
<dbReference type="GO" id="GO:0007165">
    <property type="term" value="P:signal transduction"/>
    <property type="evidence" value="ECO:0007669"/>
    <property type="project" value="InterPro"/>
</dbReference>
<dbReference type="InterPro" id="IPR003660">
    <property type="entry name" value="HAMP_dom"/>
</dbReference>